<evidence type="ECO:0000313" key="3">
    <source>
        <dbReference type="Proteomes" id="UP000199149"/>
    </source>
</evidence>
<dbReference type="Proteomes" id="UP000199149">
    <property type="component" value="Unassembled WGS sequence"/>
</dbReference>
<accession>A0A1I4SGH4</accession>
<evidence type="ECO:0000313" key="2">
    <source>
        <dbReference type="EMBL" id="SFM63567.1"/>
    </source>
</evidence>
<proteinExistence type="predicted"/>
<protein>
    <submittedName>
        <fullName evidence="2">Uncharacterized protein</fullName>
    </submittedName>
</protein>
<reference evidence="3" key="1">
    <citation type="submission" date="2016-10" db="EMBL/GenBank/DDBJ databases">
        <authorList>
            <person name="Varghese N."/>
            <person name="Submissions S."/>
        </authorList>
    </citation>
    <scope>NUCLEOTIDE SEQUENCE [LARGE SCALE GENOMIC DNA]</scope>
    <source>
        <strain evidence="3">XJ109</strain>
    </source>
</reference>
<feature type="region of interest" description="Disordered" evidence="1">
    <location>
        <begin position="1"/>
        <end position="43"/>
    </location>
</feature>
<feature type="compositionally biased region" description="Basic residues" evidence="1">
    <location>
        <begin position="32"/>
        <end position="43"/>
    </location>
</feature>
<feature type="compositionally biased region" description="Basic and acidic residues" evidence="1">
    <location>
        <begin position="1"/>
        <end position="11"/>
    </location>
</feature>
<dbReference type="AlphaFoldDB" id="A0A1I4SGH4"/>
<dbReference type="EMBL" id="FOUZ01000001">
    <property type="protein sequence ID" value="SFM63567.1"/>
    <property type="molecule type" value="Genomic_DNA"/>
</dbReference>
<evidence type="ECO:0000256" key="1">
    <source>
        <dbReference type="SAM" id="MobiDB-lite"/>
    </source>
</evidence>
<dbReference type="RefSeq" id="WP_260562325.1">
    <property type="nucleotide sequence ID" value="NZ_FOUZ01000001.1"/>
</dbReference>
<name>A0A1I4SGH4_9FLAO</name>
<organism evidence="2 3">
    <name type="scientific">Algoriella xinjiangensis</name>
    <dbReference type="NCBI Taxonomy" id="684065"/>
    <lineage>
        <taxon>Bacteria</taxon>
        <taxon>Pseudomonadati</taxon>
        <taxon>Bacteroidota</taxon>
        <taxon>Flavobacteriia</taxon>
        <taxon>Flavobacteriales</taxon>
        <taxon>Weeksellaceae</taxon>
        <taxon>Algoriella</taxon>
    </lineage>
</organism>
<keyword evidence="3" id="KW-1185">Reference proteome</keyword>
<gene>
    <name evidence="2" type="ORF">SAMN05421738_101200</name>
</gene>
<sequence length="43" mass="5099">MAKKAKKEENHLQVLVNKLKDPNNKLLVQSNRMKKKRRNNAKN</sequence>